<evidence type="ECO:0000313" key="3">
    <source>
        <dbReference type="Proteomes" id="UP001168990"/>
    </source>
</evidence>
<keyword evidence="3" id="KW-1185">Reference proteome</keyword>
<accession>A0AA39F0S0</accession>
<feature type="region of interest" description="Disordered" evidence="1">
    <location>
        <begin position="162"/>
        <end position="183"/>
    </location>
</feature>
<evidence type="ECO:0000256" key="1">
    <source>
        <dbReference type="SAM" id="MobiDB-lite"/>
    </source>
</evidence>
<feature type="compositionally biased region" description="Polar residues" evidence="1">
    <location>
        <begin position="28"/>
        <end position="37"/>
    </location>
</feature>
<proteinExistence type="predicted"/>
<protein>
    <submittedName>
        <fullName evidence="2">Uncharacterized protein</fullName>
    </submittedName>
</protein>
<dbReference type="AlphaFoldDB" id="A0AA39F0S0"/>
<dbReference type="EMBL" id="JAQQBS010001423">
    <property type="protein sequence ID" value="KAK0160216.1"/>
    <property type="molecule type" value="Genomic_DNA"/>
</dbReference>
<sequence length="245" mass="27414">MTGSTVTPRSDSTLSTLTDNTVAPRPGNTVTPRSGNTLAPPDHRTPEASHNSANQTRRLRSDSPAELSTELTLKVKTQIARFQLLREMCTDVHSTDTLLPEEVVTEHLNYADSVHKAFLKEHSYFEVTWPKAFTHHEYFAENVFMSESYVYARIKTKLIARKEKPVAPPQSTPATTSSTHLQTSKLPDLALPDFSGDMKEWSSFKEMSCSNIDKFTGYETRITEVVIRPTGCTLRKSPRPDPVSS</sequence>
<feature type="compositionally biased region" description="Low complexity" evidence="1">
    <location>
        <begin position="10"/>
        <end position="19"/>
    </location>
</feature>
<comment type="caution">
    <text evidence="2">The sequence shown here is derived from an EMBL/GenBank/DDBJ whole genome shotgun (WGS) entry which is preliminary data.</text>
</comment>
<organism evidence="2 3">
    <name type="scientific">Microctonus aethiopoides</name>
    <dbReference type="NCBI Taxonomy" id="144406"/>
    <lineage>
        <taxon>Eukaryota</taxon>
        <taxon>Metazoa</taxon>
        <taxon>Ecdysozoa</taxon>
        <taxon>Arthropoda</taxon>
        <taxon>Hexapoda</taxon>
        <taxon>Insecta</taxon>
        <taxon>Pterygota</taxon>
        <taxon>Neoptera</taxon>
        <taxon>Endopterygota</taxon>
        <taxon>Hymenoptera</taxon>
        <taxon>Apocrita</taxon>
        <taxon>Ichneumonoidea</taxon>
        <taxon>Braconidae</taxon>
        <taxon>Euphorinae</taxon>
        <taxon>Microctonus</taxon>
    </lineage>
</organism>
<name>A0AA39F0S0_9HYME</name>
<dbReference type="Proteomes" id="UP001168990">
    <property type="component" value="Unassembled WGS sequence"/>
</dbReference>
<reference evidence="2" key="2">
    <citation type="submission" date="2023-03" db="EMBL/GenBank/DDBJ databases">
        <authorList>
            <person name="Inwood S.N."/>
            <person name="Skelly J.G."/>
            <person name="Guhlin J."/>
            <person name="Harrop T.W.R."/>
            <person name="Goldson S.G."/>
            <person name="Dearden P.K."/>
        </authorList>
    </citation>
    <scope>NUCLEOTIDE SEQUENCE</scope>
    <source>
        <strain evidence="2">Irish</strain>
        <tissue evidence="2">Whole body</tissue>
    </source>
</reference>
<reference evidence="2" key="1">
    <citation type="journal article" date="2023" name="bioRxiv">
        <title>Scaffold-level genome assemblies of two parasitoid biocontrol wasps reveal the parthenogenesis mechanism and an associated novel virus.</title>
        <authorList>
            <person name="Inwood S."/>
            <person name="Skelly J."/>
            <person name="Guhlin J."/>
            <person name="Harrop T."/>
            <person name="Goldson S."/>
            <person name="Dearden P."/>
        </authorList>
    </citation>
    <scope>NUCLEOTIDE SEQUENCE</scope>
    <source>
        <strain evidence="2">Irish</strain>
        <tissue evidence="2">Whole body</tissue>
    </source>
</reference>
<evidence type="ECO:0000313" key="2">
    <source>
        <dbReference type="EMBL" id="KAK0160216.1"/>
    </source>
</evidence>
<gene>
    <name evidence="2" type="ORF">PV328_007644</name>
</gene>
<feature type="region of interest" description="Disordered" evidence="1">
    <location>
        <begin position="1"/>
        <end position="67"/>
    </location>
</feature>